<dbReference type="CDD" id="cd07067">
    <property type="entry name" value="HP_PGM_like"/>
    <property type="match status" value="1"/>
</dbReference>
<comment type="caution">
    <text evidence="3">The sequence shown here is derived from an EMBL/GenBank/DDBJ whole genome shotgun (WGS) entry which is preliminary data.</text>
</comment>
<dbReference type="InterPro" id="IPR013078">
    <property type="entry name" value="His_Pase_superF_clade-1"/>
</dbReference>
<proteinExistence type="predicted"/>
<evidence type="ECO:0000313" key="3">
    <source>
        <dbReference type="EMBL" id="RMI34438.1"/>
    </source>
</evidence>
<reference evidence="3 4" key="1">
    <citation type="submission" date="2018-10" db="EMBL/GenBank/DDBJ databases">
        <title>Isolation from cow dung.</title>
        <authorList>
            <person name="Ling L."/>
        </authorList>
    </citation>
    <scope>NUCLEOTIDE SEQUENCE [LARGE SCALE GENOMIC DNA]</scope>
    <source>
        <strain evidence="3 4">NEAU-LL90</strain>
    </source>
</reference>
<dbReference type="PANTHER" id="PTHR48100">
    <property type="entry name" value="BROAD-SPECIFICITY PHOSPHATASE YOR283W-RELATED"/>
    <property type="match status" value="1"/>
</dbReference>
<protein>
    <submittedName>
        <fullName evidence="3">Histidine phosphatase family protein</fullName>
    </submittedName>
</protein>
<dbReference type="SMART" id="SM00855">
    <property type="entry name" value="PGAM"/>
    <property type="match status" value="1"/>
</dbReference>
<accession>A0A3M2LI37</accession>
<dbReference type="PROSITE" id="PS00175">
    <property type="entry name" value="PG_MUTASE"/>
    <property type="match status" value="1"/>
</dbReference>
<dbReference type="SUPFAM" id="SSF53254">
    <property type="entry name" value="Phosphoglycerate mutase-like"/>
    <property type="match status" value="1"/>
</dbReference>
<dbReference type="Pfam" id="PF00300">
    <property type="entry name" value="His_Phos_1"/>
    <property type="match status" value="1"/>
</dbReference>
<keyword evidence="1" id="KW-0324">Glycolysis</keyword>
<keyword evidence="2" id="KW-0413">Isomerase</keyword>
<dbReference type="GO" id="GO:0005737">
    <property type="term" value="C:cytoplasm"/>
    <property type="evidence" value="ECO:0007669"/>
    <property type="project" value="TreeGrafter"/>
</dbReference>
<evidence type="ECO:0000256" key="2">
    <source>
        <dbReference type="ARBA" id="ARBA00023235"/>
    </source>
</evidence>
<dbReference type="Gene3D" id="3.40.50.1240">
    <property type="entry name" value="Phosphoglycerate mutase-like"/>
    <property type="match status" value="1"/>
</dbReference>
<name>A0A3M2LI37_9NOCA</name>
<dbReference type="InterPro" id="IPR001345">
    <property type="entry name" value="PG/BPGM_mutase_AS"/>
</dbReference>
<dbReference type="OrthoDB" id="9793115at2"/>
<keyword evidence="4" id="KW-1185">Reference proteome</keyword>
<evidence type="ECO:0000256" key="1">
    <source>
        <dbReference type="ARBA" id="ARBA00023152"/>
    </source>
</evidence>
<dbReference type="InterPro" id="IPR029033">
    <property type="entry name" value="His_PPase_superfam"/>
</dbReference>
<gene>
    <name evidence="3" type="ORF">EBN03_07105</name>
</gene>
<sequence length="214" mass="22739">MILVRHGETEGNVAKLLDTRLPGLALTERGVAQAKSFGSTLPGPPAGLFSSAALRARETAAQIEAVTGVAAQVLDDMFEVQAGDLEGRSGADALGAFHDIYRSWHEGDLDRRIPGGESGTDVLDRVVPVLDRLRTDYLDNATGDILVVSHGALMRLVGRVVGGVTPPFSTDNHLDNTETIELVPRAGGWDCVRWGRFTPPFGSGAHTETDDPMG</sequence>
<evidence type="ECO:0000313" key="4">
    <source>
        <dbReference type="Proteomes" id="UP000279275"/>
    </source>
</evidence>
<organism evidence="3 4">
    <name type="scientific">Nocardia stercoris</name>
    <dbReference type="NCBI Taxonomy" id="2483361"/>
    <lineage>
        <taxon>Bacteria</taxon>
        <taxon>Bacillati</taxon>
        <taxon>Actinomycetota</taxon>
        <taxon>Actinomycetes</taxon>
        <taxon>Mycobacteriales</taxon>
        <taxon>Nocardiaceae</taxon>
        <taxon>Nocardia</taxon>
    </lineage>
</organism>
<dbReference type="PANTHER" id="PTHR48100:SF1">
    <property type="entry name" value="HISTIDINE PHOSPHATASE FAMILY PROTEIN-RELATED"/>
    <property type="match status" value="1"/>
</dbReference>
<dbReference type="EMBL" id="RFFH01000002">
    <property type="protein sequence ID" value="RMI34438.1"/>
    <property type="molecule type" value="Genomic_DNA"/>
</dbReference>
<dbReference type="Proteomes" id="UP000279275">
    <property type="component" value="Unassembled WGS sequence"/>
</dbReference>
<dbReference type="InterPro" id="IPR050275">
    <property type="entry name" value="PGM_Phosphatase"/>
</dbReference>
<dbReference type="GO" id="GO:0016791">
    <property type="term" value="F:phosphatase activity"/>
    <property type="evidence" value="ECO:0007669"/>
    <property type="project" value="TreeGrafter"/>
</dbReference>
<dbReference type="AlphaFoldDB" id="A0A3M2LI37"/>